<evidence type="ECO:0000313" key="2">
    <source>
        <dbReference type="Proteomes" id="UP000701698"/>
    </source>
</evidence>
<proteinExistence type="predicted"/>
<sequence>MKLSEIHKLYPDEWVLVKVTKENTRGELEEAEVITHHPDRDKVYDAMSEIKSGEHVATIFTGEILKDGEAFSFTLCSKK</sequence>
<comment type="caution">
    <text evidence="1">The sequence shown here is derived from an EMBL/GenBank/DDBJ whole genome shotgun (WGS) entry which is preliminary data.</text>
</comment>
<evidence type="ECO:0008006" key="3">
    <source>
        <dbReference type="Google" id="ProtNLM"/>
    </source>
</evidence>
<organism evidence="1 2">
    <name type="scientific">candidate division WWE3 bacterium</name>
    <dbReference type="NCBI Taxonomy" id="2053526"/>
    <lineage>
        <taxon>Bacteria</taxon>
        <taxon>Katanobacteria</taxon>
    </lineage>
</organism>
<reference evidence="1" key="1">
    <citation type="submission" date="2020-04" db="EMBL/GenBank/DDBJ databases">
        <authorList>
            <person name="Zhang T."/>
        </authorList>
    </citation>
    <scope>NUCLEOTIDE SEQUENCE</scope>
    <source>
        <strain evidence="1">HKST-UBA01</strain>
    </source>
</reference>
<name>A0A955LGX6_UNCKA</name>
<accession>A0A955LGX6</accession>
<dbReference type="Proteomes" id="UP000701698">
    <property type="component" value="Unassembled WGS sequence"/>
</dbReference>
<gene>
    <name evidence="1" type="ORF">KC571_03230</name>
</gene>
<dbReference type="AlphaFoldDB" id="A0A955LGX6"/>
<dbReference type="EMBL" id="JAGQKX010000084">
    <property type="protein sequence ID" value="MCA9390392.1"/>
    <property type="molecule type" value="Genomic_DNA"/>
</dbReference>
<evidence type="ECO:0000313" key="1">
    <source>
        <dbReference type="EMBL" id="MCA9390392.1"/>
    </source>
</evidence>
<protein>
    <recommendedName>
        <fullName evidence="3">DUF5678 domain-containing protein</fullName>
    </recommendedName>
</protein>
<reference evidence="1" key="2">
    <citation type="journal article" date="2021" name="Microbiome">
        <title>Successional dynamics and alternative stable states in a saline activated sludge microbial community over 9 years.</title>
        <authorList>
            <person name="Wang Y."/>
            <person name="Ye J."/>
            <person name="Ju F."/>
            <person name="Liu L."/>
            <person name="Boyd J.A."/>
            <person name="Deng Y."/>
            <person name="Parks D.H."/>
            <person name="Jiang X."/>
            <person name="Yin X."/>
            <person name="Woodcroft B.J."/>
            <person name="Tyson G.W."/>
            <person name="Hugenholtz P."/>
            <person name="Polz M.F."/>
            <person name="Zhang T."/>
        </authorList>
    </citation>
    <scope>NUCLEOTIDE SEQUENCE</scope>
    <source>
        <strain evidence="1">HKST-UBA01</strain>
    </source>
</reference>